<comment type="caution">
    <text evidence="9">The sequence shown here is derived from an EMBL/GenBank/DDBJ whole genome shotgun (WGS) entry which is preliminary data.</text>
</comment>
<sequence length="243" mass="25398">MDLAIAALIVAGAALVRGATGFGFAIIAAPGLAFLWPTNLATSMVLVLDMIATAMIIRSGALKHLRIDDALLICCSALLGVVLGVMVIKDLPPETARLGLDLTVLVSAVAALLKFRAPVLGHWSVAIIVGILVGAMIGAFAIGGTLLLAWLMATDRDPKEMRALLTLAFGFSDTFSVILRVALGLFPLSALTHAALLAPVMILGIMVGSLAFHRLPAELWRKGVAVLLIFIAGLSLVHTIFYA</sequence>
<keyword evidence="7 8" id="KW-0472">Membrane</keyword>
<dbReference type="Pfam" id="PF01925">
    <property type="entry name" value="TauE"/>
    <property type="match status" value="1"/>
</dbReference>
<evidence type="ECO:0000256" key="4">
    <source>
        <dbReference type="ARBA" id="ARBA00022475"/>
    </source>
</evidence>
<feature type="transmembrane region" description="Helical" evidence="8">
    <location>
        <begin position="69"/>
        <end position="88"/>
    </location>
</feature>
<evidence type="ECO:0000256" key="5">
    <source>
        <dbReference type="ARBA" id="ARBA00022692"/>
    </source>
</evidence>
<dbReference type="PANTHER" id="PTHR30269">
    <property type="entry name" value="TRANSMEMBRANE PROTEIN YFCA"/>
    <property type="match status" value="1"/>
</dbReference>
<gene>
    <name evidence="9" type="ORF">ACFPFW_03290</name>
</gene>
<feature type="transmembrane region" description="Helical" evidence="8">
    <location>
        <begin position="163"/>
        <end position="186"/>
    </location>
</feature>
<evidence type="ECO:0000256" key="6">
    <source>
        <dbReference type="ARBA" id="ARBA00022989"/>
    </source>
</evidence>
<evidence type="ECO:0000256" key="7">
    <source>
        <dbReference type="ARBA" id="ARBA00023136"/>
    </source>
</evidence>
<feature type="transmembrane region" description="Helical" evidence="8">
    <location>
        <begin position="192"/>
        <end position="212"/>
    </location>
</feature>
<feature type="transmembrane region" description="Helical" evidence="8">
    <location>
        <begin position="34"/>
        <end position="57"/>
    </location>
</feature>
<keyword evidence="10" id="KW-1185">Reference proteome</keyword>
<keyword evidence="3" id="KW-0813">Transport</keyword>
<feature type="transmembrane region" description="Helical" evidence="8">
    <location>
        <begin position="224"/>
        <end position="242"/>
    </location>
</feature>
<evidence type="ECO:0000256" key="3">
    <source>
        <dbReference type="ARBA" id="ARBA00022448"/>
    </source>
</evidence>
<evidence type="ECO:0000313" key="10">
    <source>
        <dbReference type="Proteomes" id="UP001595796"/>
    </source>
</evidence>
<keyword evidence="6 8" id="KW-1133">Transmembrane helix</keyword>
<comment type="similarity">
    <text evidence="2 8">Belongs to the 4-toluene sulfonate uptake permease (TSUP) (TC 2.A.102) family.</text>
</comment>
<comment type="subcellular location">
    <subcellularLocation>
        <location evidence="1 8">Cell membrane</location>
        <topology evidence="1 8">Multi-pass membrane protein</topology>
    </subcellularLocation>
</comment>
<accession>A0ABV9YW28</accession>
<keyword evidence="4 8" id="KW-1003">Cell membrane</keyword>
<evidence type="ECO:0000256" key="1">
    <source>
        <dbReference type="ARBA" id="ARBA00004651"/>
    </source>
</evidence>
<evidence type="ECO:0000256" key="8">
    <source>
        <dbReference type="RuleBase" id="RU363041"/>
    </source>
</evidence>
<proteinExistence type="inferred from homology"/>
<feature type="transmembrane region" description="Helical" evidence="8">
    <location>
        <begin position="123"/>
        <end position="151"/>
    </location>
</feature>
<dbReference type="EMBL" id="JBHSJF010000003">
    <property type="protein sequence ID" value="MFC5067035.1"/>
    <property type="molecule type" value="Genomic_DNA"/>
</dbReference>
<evidence type="ECO:0000313" key="9">
    <source>
        <dbReference type="EMBL" id="MFC5067035.1"/>
    </source>
</evidence>
<dbReference type="Proteomes" id="UP001595796">
    <property type="component" value="Unassembled WGS sequence"/>
</dbReference>
<organism evidence="9 10">
    <name type="scientific">Flaviflagellibacter deserti</name>
    <dbReference type="NCBI Taxonomy" id="2267266"/>
    <lineage>
        <taxon>Bacteria</taxon>
        <taxon>Pseudomonadati</taxon>
        <taxon>Pseudomonadota</taxon>
        <taxon>Alphaproteobacteria</taxon>
        <taxon>Hyphomicrobiales</taxon>
        <taxon>Flaviflagellibacter</taxon>
    </lineage>
</organism>
<keyword evidence="5 8" id="KW-0812">Transmembrane</keyword>
<dbReference type="InterPro" id="IPR052017">
    <property type="entry name" value="TSUP"/>
</dbReference>
<evidence type="ECO:0000256" key="2">
    <source>
        <dbReference type="ARBA" id="ARBA00009142"/>
    </source>
</evidence>
<protein>
    <recommendedName>
        <fullName evidence="8">Probable membrane transporter protein</fullName>
    </recommendedName>
</protein>
<reference evidence="10" key="1">
    <citation type="journal article" date="2019" name="Int. J. Syst. Evol. Microbiol.">
        <title>The Global Catalogue of Microorganisms (GCM) 10K type strain sequencing project: providing services to taxonomists for standard genome sequencing and annotation.</title>
        <authorList>
            <consortium name="The Broad Institute Genomics Platform"/>
            <consortium name="The Broad Institute Genome Sequencing Center for Infectious Disease"/>
            <person name="Wu L."/>
            <person name="Ma J."/>
        </authorList>
    </citation>
    <scope>NUCLEOTIDE SEQUENCE [LARGE SCALE GENOMIC DNA]</scope>
    <source>
        <strain evidence="10">CGMCC 1.16444</strain>
    </source>
</reference>
<dbReference type="InterPro" id="IPR002781">
    <property type="entry name" value="TM_pro_TauE-like"/>
</dbReference>
<dbReference type="RefSeq" id="WP_114957436.1">
    <property type="nucleotide sequence ID" value="NZ_JBHSJF010000003.1"/>
</dbReference>
<dbReference type="PANTHER" id="PTHR30269:SF37">
    <property type="entry name" value="MEMBRANE TRANSPORTER PROTEIN"/>
    <property type="match status" value="1"/>
</dbReference>
<name>A0ABV9YW28_9HYPH</name>